<dbReference type="GO" id="GO:0006302">
    <property type="term" value="P:double-strand break repair"/>
    <property type="evidence" value="ECO:0007669"/>
    <property type="project" value="InterPro"/>
</dbReference>
<dbReference type="Proteomes" id="UP001500962">
    <property type="component" value="Unassembled WGS sequence"/>
</dbReference>
<dbReference type="InterPro" id="IPR038729">
    <property type="entry name" value="Rad50/SbcC_AAA"/>
</dbReference>
<dbReference type="Gene3D" id="1.10.287.1490">
    <property type="match status" value="1"/>
</dbReference>
<reference evidence="6" key="2">
    <citation type="submission" date="2022-04" db="EMBL/GenBank/DDBJ databases">
        <title>Sequencing and genomic assembly of Halococcus dombrowskii.</title>
        <authorList>
            <person name="Lim S.W."/>
            <person name="MacLea K.S."/>
        </authorList>
    </citation>
    <scope>NUCLEOTIDE SEQUENCE</scope>
    <source>
        <strain evidence="6">H4</strain>
        <plasmid evidence="6">unnamed2</plasmid>
    </source>
</reference>
<dbReference type="AlphaFoldDB" id="A0AAV3SCY3"/>
<keyword evidence="6" id="KW-0614">Plasmid</keyword>
<evidence type="ECO:0000259" key="4">
    <source>
        <dbReference type="Pfam" id="PF13476"/>
    </source>
</evidence>
<evidence type="ECO:0000256" key="3">
    <source>
        <dbReference type="SAM" id="Coils"/>
    </source>
</evidence>
<dbReference type="GeneID" id="71763583"/>
<feature type="domain" description="Rad50/SbcC-type AAA" evidence="4">
    <location>
        <begin position="8"/>
        <end position="260"/>
    </location>
</feature>
<dbReference type="SUPFAM" id="SSF52540">
    <property type="entry name" value="P-loop containing nucleoside triphosphate hydrolases"/>
    <property type="match status" value="1"/>
</dbReference>
<dbReference type="RefSeq" id="WP_244706077.1">
    <property type="nucleotide sequence ID" value="NZ_BAAADN010000008.1"/>
</dbReference>
<accession>A0AAV3SCY3</accession>
<name>A0AAV3SCY3_HALDO</name>
<dbReference type="Proteomes" id="UP000830542">
    <property type="component" value="Plasmid unnamed2"/>
</dbReference>
<dbReference type="EMBL" id="CP095007">
    <property type="protein sequence ID" value="UOO96911.1"/>
    <property type="molecule type" value="Genomic_DNA"/>
</dbReference>
<protein>
    <submittedName>
        <fullName evidence="6">AAA family ATPase</fullName>
    </submittedName>
</protein>
<reference evidence="5" key="1">
    <citation type="journal article" date="2014" name="Int. J. Syst. Evol. Microbiol.">
        <title>Complete genome sequence of Corynebacterium casei LMG S-19264T (=DSM 44701T), isolated from a smear-ripened cheese.</title>
        <authorList>
            <consortium name="US DOE Joint Genome Institute (JGI-PGF)"/>
            <person name="Walter F."/>
            <person name="Albersmeier A."/>
            <person name="Kalinowski J."/>
            <person name="Ruckert C."/>
        </authorList>
    </citation>
    <scope>NUCLEOTIDE SEQUENCE</scope>
    <source>
        <strain evidence="5">JCM 12289</strain>
    </source>
</reference>
<keyword evidence="1 3" id="KW-0175">Coiled coil</keyword>
<dbReference type="GO" id="GO:0016887">
    <property type="term" value="F:ATP hydrolysis activity"/>
    <property type="evidence" value="ECO:0007669"/>
    <property type="project" value="InterPro"/>
</dbReference>
<keyword evidence="7" id="KW-1185">Reference proteome</keyword>
<dbReference type="InterPro" id="IPR027417">
    <property type="entry name" value="P-loop_NTPase"/>
</dbReference>
<dbReference type="EMBL" id="BAAADN010000008">
    <property type="protein sequence ID" value="GAA0452566.1"/>
    <property type="molecule type" value="Genomic_DNA"/>
</dbReference>
<evidence type="ECO:0000313" key="5">
    <source>
        <dbReference type="EMBL" id="GAA0452566.1"/>
    </source>
</evidence>
<dbReference type="PANTHER" id="PTHR32114">
    <property type="entry name" value="ABC TRANSPORTER ABCH.3"/>
    <property type="match status" value="1"/>
</dbReference>
<geneLocation type="plasmid" evidence="6 7">
    <name>unnamed2</name>
</geneLocation>
<evidence type="ECO:0000313" key="6">
    <source>
        <dbReference type="EMBL" id="UOO96911.1"/>
    </source>
</evidence>
<dbReference type="Pfam" id="PF13476">
    <property type="entry name" value="AAA_23"/>
    <property type="match status" value="1"/>
</dbReference>
<feature type="coiled-coil region" evidence="3">
    <location>
        <begin position="210"/>
        <end position="301"/>
    </location>
</feature>
<evidence type="ECO:0000313" key="7">
    <source>
        <dbReference type="Proteomes" id="UP000830542"/>
    </source>
</evidence>
<proteinExistence type="inferred from homology"/>
<dbReference type="Gene3D" id="3.40.50.300">
    <property type="entry name" value="P-loop containing nucleotide triphosphate hydrolases"/>
    <property type="match status" value="2"/>
</dbReference>
<dbReference type="PANTHER" id="PTHR32114:SF2">
    <property type="entry name" value="ABC TRANSPORTER ABCH.3"/>
    <property type="match status" value="1"/>
</dbReference>
<dbReference type="KEGG" id="hdo:MUK72_17005"/>
<feature type="coiled-coil region" evidence="3">
    <location>
        <begin position="385"/>
        <end position="493"/>
    </location>
</feature>
<reference evidence="5" key="3">
    <citation type="submission" date="2023-12" db="EMBL/GenBank/DDBJ databases">
        <authorList>
            <person name="Sun Q."/>
            <person name="Inoue M."/>
        </authorList>
    </citation>
    <scope>NUCLEOTIDE SEQUENCE</scope>
    <source>
        <strain evidence="5">JCM 12289</strain>
    </source>
</reference>
<gene>
    <name evidence="5" type="ORF">GCM10008985_05300</name>
    <name evidence="6" type="ORF">MUK72_17005</name>
</gene>
<comment type="similarity">
    <text evidence="2">Belongs to the Sph1/Sph2 family.</text>
</comment>
<evidence type="ECO:0000256" key="1">
    <source>
        <dbReference type="ARBA" id="ARBA00023054"/>
    </source>
</evidence>
<evidence type="ECO:0000256" key="2">
    <source>
        <dbReference type="ARBA" id="ARBA00049666"/>
    </source>
</evidence>
<evidence type="ECO:0000313" key="8">
    <source>
        <dbReference type="Proteomes" id="UP001500962"/>
    </source>
</evidence>
<sequence>MSQLEIRSLTLENYRQYAGENEIQLQTQSDKSVNVIQGENGAGKSNILNAITLCLYGKESHYDETKDNELESYPYVNRGVLDEVGDNEIAEGRIEITLGEDEPEYIFSRSFRTVKLNSSSFSSQHGELQLKEKRGGDWKSVEHVSTRLNQILPVHVHQYFLFDGERLDEFFGEGYKNRVKNGLLDVSHIELLERGISHLRSFEDDSEKELSDVGDAAERKRDEYEKAKERINDLESDLEQTKTNISETKNHIQKIDEKLQDSANPEVRKKQQRREYLIERLEDIRDDIEEVRKEASRELVKSGPPLYAVESLDFTLSEVRKLSEQGKLPPKIQDTFIEELLEEGQCICGEELTEEHREHLISLQQEMSTVVENNLEGKMAIPGLLQDAHEDAETLMEKRRKLAELEDKEQRKNKELNEISEQLKAHDIPEDVDVQELEKQRTEYEDQLEELQEGKGKLEVRIDQAKENRDEKKKAFNEEVSKEEKNAEILKKMQFIGSSRDELESMKEDIISSVREEIETKMNNYFNEIIWKNEDYTVTLTDEYQVRVEGPRNDNKIGSLSAGERQVLAFSFLAALTSVSGFNAPLVIDTPLGRISSTPKRRLAQNLPEYIDDTQMTFLMTDEEYTDEVRMKMKSHVSNEYKLEFVDEVTEVVPYE</sequence>
<organism evidence="5 8">
    <name type="scientific">Halococcus dombrowskii</name>
    <dbReference type="NCBI Taxonomy" id="179637"/>
    <lineage>
        <taxon>Archaea</taxon>
        <taxon>Methanobacteriati</taxon>
        <taxon>Methanobacteriota</taxon>
        <taxon>Stenosarchaea group</taxon>
        <taxon>Halobacteria</taxon>
        <taxon>Halobacteriales</taxon>
        <taxon>Halococcaceae</taxon>
        <taxon>Halococcus</taxon>
    </lineage>
</organism>